<reference evidence="3" key="1">
    <citation type="journal article" date="2019" name="Int. J. Syst. Evol. Microbiol.">
        <title>The Global Catalogue of Microorganisms (GCM) 10K type strain sequencing project: providing services to taxonomists for standard genome sequencing and annotation.</title>
        <authorList>
            <consortium name="The Broad Institute Genomics Platform"/>
            <consortium name="The Broad Institute Genome Sequencing Center for Infectious Disease"/>
            <person name="Wu L."/>
            <person name="Ma J."/>
        </authorList>
    </citation>
    <scope>NUCLEOTIDE SEQUENCE [LARGE SCALE GENOMIC DNA]</scope>
    <source>
        <strain evidence="3">JCM 14234</strain>
    </source>
</reference>
<dbReference type="InterPro" id="IPR036388">
    <property type="entry name" value="WH-like_DNA-bd_sf"/>
</dbReference>
<evidence type="ECO:0000259" key="1">
    <source>
        <dbReference type="PROSITE" id="PS50995"/>
    </source>
</evidence>
<proteinExistence type="predicted"/>
<protein>
    <recommendedName>
        <fullName evidence="1">HTH marR-type domain-containing protein</fullName>
    </recommendedName>
</protein>
<dbReference type="CDD" id="cd00090">
    <property type="entry name" value="HTH_ARSR"/>
    <property type="match status" value="1"/>
</dbReference>
<dbReference type="PANTHER" id="PTHR33164">
    <property type="entry name" value="TRANSCRIPTIONAL REGULATOR, MARR FAMILY"/>
    <property type="match status" value="1"/>
</dbReference>
<dbReference type="PANTHER" id="PTHR33164:SF43">
    <property type="entry name" value="HTH-TYPE TRANSCRIPTIONAL REPRESSOR YETL"/>
    <property type="match status" value="1"/>
</dbReference>
<dbReference type="InterPro" id="IPR000835">
    <property type="entry name" value="HTH_MarR-typ"/>
</dbReference>
<sequence length="179" mass="19885">MTRVQDFYDEQSDDAPGAGVAFGALTPEQRRSWRAVLDGGWKVLAMINQGLSDAGFSAPSDLRVLEVLGRERRLRISDIASATHIQMSTVSRQIGRLVEQGWVERVDEVRGDDARHRWVRLTAAGREHLTQIVECRDAQVREHVVAVLGEDDFCTFGTLFQRLADEAGEVLADPAPEEG</sequence>
<dbReference type="PROSITE" id="PS50995">
    <property type="entry name" value="HTH_MARR_2"/>
    <property type="match status" value="1"/>
</dbReference>
<keyword evidence="3" id="KW-1185">Reference proteome</keyword>
<dbReference type="SUPFAM" id="SSF46785">
    <property type="entry name" value="Winged helix' DNA-binding domain"/>
    <property type="match status" value="1"/>
</dbReference>
<organism evidence="2 3">
    <name type="scientific">Gordonia defluvii</name>
    <dbReference type="NCBI Taxonomy" id="283718"/>
    <lineage>
        <taxon>Bacteria</taxon>
        <taxon>Bacillati</taxon>
        <taxon>Actinomycetota</taxon>
        <taxon>Actinomycetes</taxon>
        <taxon>Mycobacteriales</taxon>
        <taxon>Gordoniaceae</taxon>
        <taxon>Gordonia</taxon>
    </lineage>
</organism>
<comment type="caution">
    <text evidence="2">The sequence shown here is derived from an EMBL/GenBank/DDBJ whole genome shotgun (WGS) entry which is preliminary data.</text>
</comment>
<dbReference type="InterPro" id="IPR039422">
    <property type="entry name" value="MarR/SlyA-like"/>
</dbReference>
<dbReference type="EMBL" id="BAAAVS010000023">
    <property type="protein sequence ID" value="GAA3036480.1"/>
    <property type="molecule type" value="Genomic_DNA"/>
</dbReference>
<dbReference type="InterPro" id="IPR036390">
    <property type="entry name" value="WH_DNA-bd_sf"/>
</dbReference>
<dbReference type="Gene3D" id="1.10.10.10">
    <property type="entry name" value="Winged helix-like DNA-binding domain superfamily/Winged helix DNA-binding domain"/>
    <property type="match status" value="1"/>
</dbReference>
<dbReference type="RefSeq" id="WP_290713669.1">
    <property type="nucleotide sequence ID" value="NZ_BAAAVS010000023.1"/>
</dbReference>
<name>A0ABP6LAA0_9ACTN</name>
<feature type="domain" description="HTH marR-type" evidence="1">
    <location>
        <begin position="1"/>
        <end position="165"/>
    </location>
</feature>
<dbReference type="Pfam" id="PF12802">
    <property type="entry name" value="MarR_2"/>
    <property type="match status" value="1"/>
</dbReference>
<dbReference type="Proteomes" id="UP001501035">
    <property type="component" value="Unassembled WGS sequence"/>
</dbReference>
<accession>A0ABP6LAA0</accession>
<evidence type="ECO:0000313" key="2">
    <source>
        <dbReference type="EMBL" id="GAA3036480.1"/>
    </source>
</evidence>
<dbReference type="InterPro" id="IPR011991">
    <property type="entry name" value="ArsR-like_HTH"/>
</dbReference>
<evidence type="ECO:0000313" key="3">
    <source>
        <dbReference type="Proteomes" id="UP001501035"/>
    </source>
</evidence>
<gene>
    <name evidence="2" type="ORF">GCM10010528_16440</name>
</gene>
<dbReference type="SMART" id="SM00347">
    <property type="entry name" value="HTH_MARR"/>
    <property type="match status" value="1"/>
</dbReference>